<dbReference type="Proteomes" id="UP000077248">
    <property type="component" value="Unassembled WGS sequence"/>
</dbReference>
<keyword evidence="3" id="KW-1185">Reference proteome</keyword>
<accession>A0A177DVF6</accession>
<name>A0A177DVF6_ALTAL</name>
<evidence type="ECO:0000313" key="3">
    <source>
        <dbReference type="Proteomes" id="UP000077248"/>
    </source>
</evidence>
<dbReference type="VEuPathDB" id="FungiDB:CC77DRAFT_614419"/>
<evidence type="ECO:0000256" key="1">
    <source>
        <dbReference type="SAM" id="MobiDB-lite"/>
    </source>
</evidence>
<dbReference type="EMBL" id="KV441472">
    <property type="protein sequence ID" value="OAG23597.1"/>
    <property type="molecule type" value="Genomic_DNA"/>
</dbReference>
<sequence>MTMISQHPRHELALRGVLDSQRWPNSIRHTSKGGPDAHDAHISLSVCEQIGTQADDDPEDE</sequence>
<dbReference type="RefSeq" id="XP_018389018.1">
    <property type="nucleotide sequence ID" value="XM_018532451.1"/>
</dbReference>
<evidence type="ECO:0000313" key="2">
    <source>
        <dbReference type="EMBL" id="OAG23597.1"/>
    </source>
</evidence>
<reference evidence="2 3" key="1">
    <citation type="submission" date="2016-05" db="EMBL/GenBank/DDBJ databases">
        <title>Comparative analysis of secretome profiles of manganese(II)-oxidizing ascomycete fungi.</title>
        <authorList>
            <consortium name="DOE Joint Genome Institute"/>
            <person name="Zeiner C.A."/>
            <person name="Purvine S.O."/>
            <person name="Zink E.M."/>
            <person name="Wu S."/>
            <person name="Pasa-Tolic L."/>
            <person name="Chaput D.L."/>
            <person name="Haridas S."/>
            <person name="Grigoriev I.V."/>
            <person name="Santelli C.M."/>
            <person name="Hansel C.M."/>
        </authorList>
    </citation>
    <scope>NUCLEOTIDE SEQUENCE [LARGE SCALE GENOMIC DNA]</scope>
    <source>
        <strain evidence="2 3">SRC1lrK2f</strain>
    </source>
</reference>
<gene>
    <name evidence="2" type="ORF">CC77DRAFT_614419</name>
</gene>
<protein>
    <submittedName>
        <fullName evidence="2">Uncharacterized protein</fullName>
    </submittedName>
</protein>
<dbReference type="KEGG" id="aalt:CC77DRAFT_614419"/>
<dbReference type="AlphaFoldDB" id="A0A177DVF6"/>
<dbReference type="GeneID" id="29118045"/>
<proteinExistence type="predicted"/>
<organism evidence="2 3">
    <name type="scientific">Alternaria alternata</name>
    <name type="common">Alternaria rot fungus</name>
    <name type="synonym">Torula alternata</name>
    <dbReference type="NCBI Taxonomy" id="5599"/>
    <lineage>
        <taxon>Eukaryota</taxon>
        <taxon>Fungi</taxon>
        <taxon>Dikarya</taxon>
        <taxon>Ascomycota</taxon>
        <taxon>Pezizomycotina</taxon>
        <taxon>Dothideomycetes</taxon>
        <taxon>Pleosporomycetidae</taxon>
        <taxon>Pleosporales</taxon>
        <taxon>Pleosporineae</taxon>
        <taxon>Pleosporaceae</taxon>
        <taxon>Alternaria</taxon>
        <taxon>Alternaria sect. Alternaria</taxon>
        <taxon>Alternaria alternata complex</taxon>
    </lineage>
</organism>
<feature type="region of interest" description="Disordered" evidence="1">
    <location>
        <begin position="15"/>
        <end position="40"/>
    </location>
</feature>